<dbReference type="InterPro" id="IPR036397">
    <property type="entry name" value="RNaseH_sf"/>
</dbReference>
<dbReference type="Pfam" id="PF13358">
    <property type="entry name" value="DDE_3"/>
    <property type="match status" value="1"/>
</dbReference>
<feature type="domain" description="Tc1-like transposase DDE" evidence="1">
    <location>
        <begin position="32"/>
        <end position="84"/>
    </location>
</feature>
<gene>
    <name evidence="2" type="ORF">X975_23059</name>
</gene>
<proteinExistence type="predicted"/>
<organism evidence="2 3">
    <name type="scientific">Stegodyphus mimosarum</name>
    <name type="common">African social velvet spider</name>
    <dbReference type="NCBI Taxonomy" id="407821"/>
    <lineage>
        <taxon>Eukaryota</taxon>
        <taxon>Metazoa</taxon>
        <taxon>Ecdysozoa</taxon>
        <taxon>Arthropoda</taxon>
        <taxon>Chelicerata</taxon>
        <taxon>Arachnida</taxon>
        <taxon>Araneae</taxon>
        <taxon>Araneomorphae</taxon>
        <taxon>Entelegynae</taxon>
        <taxon>Eresoidea</taxon>
        <taxon>Eresidae</taxon>
        <taxon>Stegodyphus</taxon>
    </lineage>
</organism>
<evidence type="ECO:0000259" key="1">
    <source>
        <dbReference type="Pfam" id="PF13358"/>
    </source>
</evidence>
<name>A0A087TC20_STEMI</name>
<dbReference type="GO" id="GO:0003676">
    <property type="term" value="F:nucleic acid binding"/>
    <property type="evidence" value="ECO:0007669"/>
    <property type="project" value="InterPro"/>
</dbReference>
<accession>A0A087TC20</accession>
<dbReference type="Gene3D" id="3.30.420.10">
    <property type="entry name" value="Ribonuclease H-like superfamily/Ribonuclease H"/>
    <property type="match status" value="1"/>
</dbReference>
<feature type="non-terminal residue" evidence="2">
    <location>
        <position position="135"/>
    </location>
</feature>
<keyword evidence="3" id="KW-1185">Reference proteome</keyword>
<dbReference type="Proteomes" id="UP000054359">
    <property type="component" value="Unassembled WGS sequence"/>
</dbReference>
<dbReference type="InterPro" id="IPR038717">
    <property type="entry name" value="Tc1-like_DDE_dom"/>
</dbReference>
<dbReference type="AlphaFoldDB" id="A0A087TC20"/>
<evidence type="ECO:0000313" key="3">
    <source>
        <dbReference type="Proteomes" id="UP000054359"/>
    </source>
</evidence>
<protein>
    <submittedName>
        <fullName evidence="2">Transposable element Tc1 transposase</fullName>
    </submittedName>
</protein>
<dbReference type="EMBL" id="KK114536">
    <property type="protein sequence ID" value="KFM62659.1"/>
    <property type="molecule type" value="Genomic_DNA"/>
</dbReference>
<dbReference type="OrthoDB" id="4843387at2759"/>
<evidence type="ECO:0000313" key="2">
    <source>
        <dbReference type="EMBL" id="KFM62659.1"/>
    </source>
</evidence>
<reference evidence="2 3" key="1">
    <citation type="submission" date="2013-11" db="EMBL/GenBank/DDBJ databases">
        <title>Genome sequencing of Stegodyphus mimosarum.</title>
        <authorList>
            <person name="Bechsgaard J."/>
        </authorList>
    </citation>
    <scope>NUCLEOTIDE SEQUENCE [LARGE SCALE GENOMIC DNA]</scope>
</reference>
<sequence>MQQDDTSKLRVYRDDIFDAYVHPYAGPIGDAFLLHYENARTHRAHIIDDYLQQETIMRMKWPVPSPDLNPIEHIWDALGRRLAALNPPPQTLTALATALQEQWLSLPMELIDRIIESITYHCMCYIASRGDHIPY</sequence>